<evidence type="ECO:0000256" key="3">
    <source>
        <dbReference type="ARBA" id="ARBA00022679"/>
    </source>
</evidence>
<dbReference type="Pfam" id="PF00069">
    <property type="entry name" value="Pkinase"/>
    <property type="match status" value="1"/>
</dbReference>
<evidence type="ECO:0000256" key="5">
    <source>
        <dbReference type="ARBA" id="ARBA00022777"/>
    </source>
</evidence>
<dbReference type="SUPFAM" id="SSF56112">
    <property type="entry name" value="Protein kinase-like (PK-like)"/>
    <property type="match status" value="1"/>
</dbReference>
<organism evidence="11 12">
    <name type="scientific">Candidatus Thermofonsia Clade 1 bacterium</name>
    <dbReference type="NCBI Taxonomy" id="2364210"/>
    <lineage>
        <taxon>Bacteria</taxon>
        <taxon>Bacillati</taxon>
        <taxon>Chloroflexota</taxon>
        <taxon>Candidatus Thermofontia</taxon>
        <taxon>Candidatus Thermofonsia Clade 1</taxon>
    </lineage>
</organism>
<evidence type="ECO:0000256" key="4">
    <source>
        <dbReference type="ARBA" id="ARBA00022741"/>
    </source>
</evidence>
<evidence type="ECO:0000313" key="12">
    <source>
        <dbReference type="Proteomes" id="UP000229681"/>
    </source>
</evidence>
<dbReference type="InterPro" id="IPR008271">
    <property type="entry name" value="Ser/Thr_kinase_AS"/>
</dbReference>
<evidence type="ECO:0000256" key="7">
    <source>
        <dbReference type="PROSITE-ProRule" id="PRU10141"/>
    </source>
</evidence>
<feature type="transmembrane region" description="Helical" evidence="9">
    <location>
        <begin position="362"/>
        <end position="383"/>
    </location>
</feature>
<dbReference type="Gene3D" id="3.30.200.20">
    <property type="entry name" value="Phosphorylase Kinase, domain 1"/>
    <property type="match status" value="1"/>
</dbReference>
<dbReference type="InterPro" id="IPR000719">
    <property type="entry name" value="Prot_kinase_dom"/>
</dbReference>
<evidence type="ECO:0000259" key="10">
    <source>
        <dbReference type="PROSITE" id="PS50011"/>
    </source>
</evidence>
<proteinExistence type="predicted"/>
<evidence type="ECO:0000256" key="8">
    <source>
        <dbReference type="SAM" id="MobiDB-lite"/>
    </source>
</evidence>
<feature type="domain" description="Protein kinase" evidence="10">
    <location>
        <begin position="21"/>
        <end position="284"/>
    </location>
</feature>
<dbReference type="Gene3D" id="1.10.510.10">
    <property type="entry name" value="Transferase(Phosphotransferase) domain 1"/>
    <property type="match status" value="1"/>
</dbReference>
<keyword evidence="2" id="KW-0723">Serine/threonine-protein kinase</keyword>
<evidence type="ECO:0000256" key="1">
    <source>
        <dbReference type="ARBA" id="ARBA00012513"/>
    </source>
</evidence>
<keyword evidence="9" id="KW-1133">Transmembrane helix</keyword>
<keyword evidence="6 7" id="KW-0067">ATP-binding</keyword>
<name>A0A2M8PGF4_9CHLR</name>
<dbReference type="EMBL" id="PGTM01000041">
    <property type="protein sequence ID" value="PJF36616.1"/>
    <property type="molecule type" value="Genomic_DNA"/>
</dbReference>
<dbReference type="SMART" id="SM00220">
    <property type="entry name" value="S_TKc"/>
    <property type="match status" value="1"/>
</dbReference>
<dbReference type="PROSITE" id="PS00107">
    <property type="entry name" value="PROTEIN_KINASE_ATP"/>
    <property type="match status" value="1"/>
</dbReference>
<dbReference type="PANTHER" id="PTHR43289:SF6">
    <property type="entry name" value="SERINE_THREONINE-PROTEIN KINASE NEKL-3"/>
    <property type="match status" value="1"/>
</dbReference>
<dbReference type="InterPro" id="IPR011009">
    <property type="entry name" value="Kinase-like_dom_sf"/>
</dbReference>
<evidence type="ECO:0000256" key="2">
    <source>
        <dbReference type="ARBA" id="ARBA00022527"/>
    </source>
</evidence>
<dbReference type="PROSITE" id="PS00108">
    <property type="entry name" value="PROTEIN_KINASE_ST"/>
    <property type="match status" value="1"/>
</dbReference>
<comment type="caution">
    <text evidence="11">The sequence shown here is derived from an EMBL/GenBank/DDBJ whole genome shotgun (WGS) entry which is preliminary data.</text>
</comment>
<dbReference type="Proteomes" id="UP000229681">
    <property type="component" value="Unassembled WGS sequence"/>
</dbReference>
<keyword evidence="4 7" id="KW-0547">Nucleotide-binding</keyword>
<keyword evidence="9" id="KW-0812">Transmembrane</keyword>
<evidence type="ECO:0000256" key="9">
    <source>
        <dbReference type="SAM" id="Phobius"/>
    </source>
</evidence>
<gene>
    <name evidence="11" type="ORF">CUN49_04445</name>
</gene>
<keyword evidence="3" id="KW-0808">Transferase</keyword>
<dbReference type="PROSITE" id="PS50011">
    <property type="entry name" value="PROTEIN_KINASE_DOM"/>
    <property type="match status" value="1"/>
</dbReference>
<reference evidence="11 12" key="1">
    <citation type="submission" date="2017-11" db="EMBL/GenBank/DDBJ databases">
        <title>Evolution of Phototrophy in the Chloroflexi Phylum Driven by Horizontal Gene Transfer.</title>
        <authorList>
            <person name="Ward L.M."/>
            <person name="Hemp J."/>
            <person name="Shih P.M."/>
            <person name="Mcglynn S.E."/>
            <person name="Fischer W."/>
        </authorList>
    </citation>
    <scope>NUCLEOTIDE SEQUENCE [LARGE SCALE GENOMIC DNA]</scope>
    <source>
        <strain evidence="11">JP3_13</strain>
    </source>
</reference>
<protein>
    <recommendedName>
        <fullName evidence="1">non-specific serine/threonine protein kinase</fullName>
        <ecNumber evidence="1">2.7.11.1</ecNumber>
    </recommendedName>
</protein>
<keyword evidence="9" id="KW-0472">Membrane</keyword>
<dbReference type="PANTHER" id="PTHR43289">
    <property type="entry name" value="MITOGEN-ACTIVATED PROTEIN KINASE KINASE KINASE 20-RELATED"/>
    <property type="match status" value="1"/>
</dbReference>
<feature type="region of interest" description="Disordered" evidence="8">
    <location>
        <begin position="309"/>
        <end position="352"/>
    </location>
</feature>
<dbReference type="EC" id="2.7.11.1" evidence="1"/>
<evidence type="ECO:0000313" key="11">
    <source>
        <dbReference type="EMBL" id="PJF36616.1"/>
    </source>
</evidence>
<dbReference type="GO" id="GO:0005524">
    <property type="term" value="F:ATP binding"/>
    <property type="evidence" value="ECO:0007669"/>
    <property type="project" value="UniProtKB-UniRule"/>
</dbReference>
<sequence length="515" mass="56638">MATKNAESTTDPLIGTRLGDYEIKRLIGRGGMARVYEGFDPNLERKAAIKVITPQAEDSDEMKQRFFREARAVANLHHPNIVTVYQFGQGENLYYLAMRLLEGQTLLQKLKRLRAQKKFIETELMLSVVDDVSAALDYAHSKGVIHRDVKPSNIMIGSDRRAILMDFGLLMQAGGDQTLGTAFGTPRYIAPEQAVASDRAVPQSDIYSLGVIVYEMVTGQTPFDADSAMSLALLHISTPPPPPRSVRPELSEAAEQVILKALEKRPEDRWQTATQFAKALREAFSNKPVPVKLSSEALSVTVPFSDPVPTPLLSSTNQSSISRSKPAPVPAAAVDESTLRETNPSRATSLKRAQERAARTSLWALMLLAILTMGIAAALTYLLTPQANVPFLQAKSAPFALPAVRFIYTSNLFVVYNTGDQALPLGELRFEQGNRTAVFPRNMLLQPAQCTVIRTSANVALPENCPNPERPLTLRNEPPFWETSAAMDTFRVLRADQTLAFCSTRLNACEILSAP</sequence>
<keyword evidence="5" id="KW-0418">Kinase</keyword>
<feature type="compositionally biased region" description="Polar residues" evidence="8">
    <location>
        <begin position="312"/>
        <end position="323"/>
    </location>
</feature>
<feature type="binding site" evidence="7">
    <location>
        <position position="50"/>
    </location>
    <ligand>
        <name>ATP</name>
        <dbReference type="ChEBI" id="CHEBI:30616"/>
    </ligand>
</feature>
<accession>A0A2M8PGF4</accession>
<dbReference type="GO" id="GO:0004674">
    <property type="term" value="F:protein serine/threonine kinase activity"/>
    <property type="evidence" value="ECO:0007669"/>
    <property type="project" value="UniProtKB-KW"/>
</dbReference>
<evidence type="ECO:0000256" key="6">
    <source>
        <dbReference type="ARBA" id="ARBA00022840"/>
    </source>
</evidence>
<dbReference type="CDD" id="cd14014">
    <property type="entry name" value="STKc_PknB_like"/>
    <property type="match status" value="1"/>
</dbReference>
<dbReference type="AlphaFoldDB" id="A0A2M8PGF4"/>
<dbReference type="InterPro" id="IPR017441">
    <property type="entry name" value="Protein_kinase_ATP_BS"/>
</dbReference>
<dbReference type="FunFam" id="1.10.510.10:FF:000021">
    <property type="entry name" value="Serine/threonine protein kinase"/>
    <property type="match status" value="1"/>
</dbReference>